<accession>A0AAW2K4Y1</accession>
<name>A0AAW2K4Y1_SESRA</name>
<dbReference type="AlphaFoldDB" id="A0AAW2K4Y1"/>
<sequence length="67" mass="7772">MHVLQHIEPKRYWQLKWKRLPPVGEALQELSGSVMVEVECQTFHDPARPGRSYVHPEDCEWVGSLGC</sequence>
<protein>
    <submittedName>
        <fullName evidence="1">Uncharacterized protein</fullName>
    </submittedName>
</protein>
<dbReference type="EMBL" id="JACGWJ010000030">
    <property type="protein sequence ID" value="KAL0301710.1"/>
    <property type="molecule type" value="Genomic_DNA"/>
</dbReference>
<gene>
    <name evidence="1" type="ORF">Sradi_6447800</name>
</gene>
<reference evidence="1" key="2">
    <citation type="journal article" date="2024" name="Plant">
        <title>Genomic evolution and insights into agronomic trait innovations of Sesamum species.</title>
        <authorList>
            <person name="Miao H."/>
            <person name="Wang L."/>
            <person name="Qu L."/>
            <person name="Liu H."/>
            <person name="Sun Y."/>
            <person name="Le M."/>
            <person name="Wang Q."/>
            <person name="Wei S."/>
            <person name="Zheng Y."/>
            <person name="Lin W."/>
            <person name="Duan Y."/>
            <person name="Cao H."/>
            <person name="Xiong S."/>
            <person name="Wang X."/>
            <person name="Wei L."/>
            <person name="Li C."/>
            <person name="Ma Q."/>
            <person name="Ju M."/>
            <person name="Zhao R."/>
            <person name="Li G."/>
            <person name="Mu C."/>
            <person name="Tian Q."/>
            <person name="Mei H."/>
            <person name="Zhang T."/>
            <person name="Gao T."/>
            <person name="Zhang H."/>
        </authorList>
    </citation>
    <scope>NUCLEOTIDE SEQUENCE</scope>
    <source>
        <strain evidence="1">G02</strain>
    </source>
</reference>
<proteinExistence type="predicted"/>
<reference evidence="1" key="1">
    <citation type="submission" date="2020-06" db="EMBL/GenBank/DDBJ databases">
        <authorList>
            <person name="Li T."/>
            <person name="Hu X."/>
            <person name="Zhang T."/>
            <person name="Song X."/>
            <person name="Zhang H."/>
            <person name="Dai N."/>
            <person name="Sheng W."/>
            <person name="Hou X."/>
            <person name="Wei L."/>
        </authorList>
    </citation>
    <scope>NUCLEOTIDE SEQUENCE</scope>
    <source>
        <strain evidence="1">G02</strain>
        <tissue evidence="1">Leaf</tissue>
    </source>
</reference>
<evidence type="ECO:0000313" key="1">
    <source>
        <dbReference type="EMBL" id="KAL0301710.1"/>
    </source>
</evidence>
<comment type="caution">
    <text evidence="1">The sequence shown here is derived from an EMBL/GenBank/DDBJ whole genome shotgun (WGS) entry which is preliminary data.</text>
</comment>
<organism evidence="1">
    <name type="scientific">Sesamum radiatum</name>
    <name type="common">Black benniseed</name>
    <dbReference type="NCBI Taxonomy" id="300843"/>
    <lineage>
        <taxon>Eukaryota</taxon>
        <taxon>Viridiplantae</taxon>
        <taxon>Streptophyta</taxon>
        <taxon>Embryophyta</taxon>
        <taxon>Tracheophyta</taxon>
        <taxon>Spermatophyta</taxon>
        <taxon>Magnoliopsida</taxon>
        <taxon>eudicotyledons</taxon>
        <taxon>Gunneridae</taxon>
        <taxon>Pentapetalae</taxon>
        <taxon>asterids</taxon>
        <taxon>lamiids</taxon>
        <taxon>Lamiales</taxon>
        <taxon>Pedaliaceae</taxon>
        <taxon>Sesamum</taxon>
    </lineage>
</organism>